<dbReference type="InterPro" id="IPR022794">
    <property type="entry name" value="Bul1_C"/>
</dbReference>
<dbReference type="AlphaFoldDB" id="A0A1E4RKV8"/>
<gene>
    <name evidence="4" type="ORF">HYPBUDRAFT_137805</name>
</gene>
<feature type="region of interest" description="Disordered" evidence="1">
    <location>
        <begin position="47"/>
        <end position="79"/>
    </location>
</feature>
<evidence type="ECO:0000313" key="4">
    <source>
        <dbReference type="EMBL" id="ODV67914.1"/>
    </source>
</evidence>
<evidence type="ECO:0000256" key="1">
    <source>
        <dbReference type="SAM" id="MobiDB-lite"/>
    </source>
</evidence>
<evidence type="ECO:0000313" key="5">
    <source>
        <dbReference type="Proteomes" id="UP000095085"/>
    </source>
</evidence>
<feature type="domain" description="Bul1 C-terminal" evidence="3">
    <location>
        <begin position="536"/>
        <end position="669"/>
    </location>
</feature>
<proteinExistence type="predicted"/>
<reference evidence="5" key="1">
    <citation type="submission" date="2016-05" db="EMBL/GenBank/DDBJ databases">
        <title>Comparative genomics of biotechnologically important yeasts.</title>
        <authorList>
            <consortium name="DOE Joint Genome Institute"/>
            <person name="Riley R."/>
            <person name="Haridas S."/>
            <person name="Wolfe K.H."/>
            <person name="Lopes M.R."/>
            <person name="Hittinger C.T."/>
            <person name="Goker M."/>
            <person name="Salamov A."/>
            <person name="Wisecaver J."/>
            <person name="Long T.M."/>
            <person name="Aerts A.L."/>
            <person name="Barry K."/>
            <person name="Choi C."/>
            <person name="Clum A."/>
            <person name="Coughlan A.Y."/>
            <person name="Deshpande S."/>
            <person name="Douglass A.P."/>
            <person name="Hanson S.J."/>
            <person name="Klenk H.-P."/>
            <person name="Labutti K."/>
            <person name="Lapidus A."/>
            <person name="Lindquist E."/>
            <person name="Lipzen A."/>
            <person name="Meier-Kolthoff J.P."/>
            <person name="Ohm R.A."/>
            <person name="Otillar R.P."/>
            <person name="Pangilinan J."/>
            <person name="Peng Y."/>
            <person name="Rokas A."/>
            <person name="Rosa C.A."/>
            <person name="Scheuner C."/>
            <person name="Sibirny A.A."/>
            <person name="Slot J.C."/>
            <person name="Stielow J.B."/>
            <person name="Sun H."/>
            <person name="Kurtzman C.P."/>
            <person name="Blackwell M."/>
            <person name="Grigoriev I.V."/>
            <person name="Jeffries T.W."/>
        </authorList>
    </citation>
    <scope>NUCLEOTIDE SEQUENCE [LARGE SCALE GENOMIC DNA]</scope>
    <source>
        <strain evidence="5">NRRL Y-1933</strain>
    </source>
</reference>
<sequence>MGDKERVKDDFNNTHKDSDDPVWSILPSYEMYASTLVKDSLPSYTYSSSTLSNESTSMSDNNTIISQSNHRGSSSEQTSLNNLLNPVNGFSSQDALNENYIVTNENENNWTATILENIHNLRNLTDTENELAKSLTISIYFTKDVGEIHKEPEIIDPLLYEFKKGDFVNGHLYVINNSETTIPFEMLYVLFEGHFLVSNPKNESKPLKYKKFLEMFDFSASYNEVQVDRLISEHTDSRLCPLIIDSIDGANTGILHRLIVPHVKYKRFFTFKIPERLLDSECNDHHLPYHTVLPPSMGVLNIFPLKEQESFKDFAFKGASTSYGVMVRIIGKASSLNETREKPKNEVPTLINSDGDEFVIFKESHTPIRVLQQENITETEAKIKAIEIQLLKKNLISRLKEKIEIGEEMVKSLSVDKFNNTLDLSTKLEESNKNELVKARQLYRTQSQAKTRDVKEGFDLSKKQETYRKIIPLTKRKLLSSKPLGALDIISLKSLINMKYIPPPKFRKSKAVDASSWKFKIPLQLNFTGSSLLDSSSSSADKSLPDLKNFRCDLVVLTLQSVEHDIPLQLDHSFIFNNEFQKFYSNPIEDEDTFINNTRKKFREFAKQYYQLFKTLGTDNFRVESSLINELKGICDIEDKITRLRVHDFKVSDSTDPESKEAFKWELNQEKNSFEQNLTLDINVKSAELSYVNPKDSSGDAFDKYCLVPSYQICNSSRMYYFDLSFLLSANEYIHVKVPAIISND</sequence>
<feature type="compositionally biased region" description="Low complexity" evidence="1">
    <location>
        <begin position="47"/>
        <end position="59"/>
    </location>
</feature>
<dbReference type="STRING" id="984485.A0A1E4RKV8"/>
<dbReference type="InterPro" id="IPR039634">
    <property type="entry name" value="Bul1-like"/>
</dbReference>
<feature type="compositionally biased region" description="Polar residues" evidence="1">
    <location>
        <begin position="60"/>
        <end position="79"/>
    </location>
</feature>
<feature type="domain" description="Bul1 N-terminal" evidence="2">
    <location>
        <begin position="7"/>
        <end position="426"/>
    </location>
</feature>
<dbReference type="PANTHER" id="PTHR31904">
    <property type="entry name" value="BYPASS OF STOP CODON PROTEIN 5-RELATED"/>
    <property type="match status" value="1"/>
</dbReference>
<dbReference type="InterPro" id="IPR007519">
    <property type="entry name" value="Bul1_N"/>
</dbReference>
<evidence type="ECO:0000259" key="2">
    <source>
        <dbReference type="Pfam" id="PF04425"/>
    </source>
</evidence>
<keyword evidence="5" id="KW-1185">Reference proteome</keyword>
<dbReference type="OrthoDB" id="4007955at2759"/>
<accession>A0A1E4RKV8</accession>
<dbReference type="EMBL" id="KV454540">
    <property type="protein sequence ID" value="ODV67914.1"/>
    <property type="molecule type" value="Genomic_DNA"/>
</dbReference>
<dbReference type="PANTHER" id="PTHR31904:SF1">
    <property type="entry name" value="BYPASS OF STOP CODON PROTEIN 5-RELATED"/>
    <property type="match status" value="1"/>
</dbReference>
<name>A0A1E4RKV8_9ASCO</name>
<protein>
    <recommendedName>
        <fullName evidence="6">Bul1 N-terminal domain-containing protein</fullName>
    </recommendedName>
</protein>
<organism evidence="4 5">
    <name type="scientific">Hyphopichia burtonii NRRL Y-1933</name>
    <dbReference type="NCBI Taxonomy" id="984485"/>
    <lineage>
        <taxon>Eukaryota</taxon>
        <taxon>Fungi</taxon>
        <taxon>Dikarya</taxon>
        <taxon>Ascomycota</taxon>
        <taxon>Saccharomycotina</taxon>
        <taxon>Pichiomycetes</taxon>
        <taxon>Debaryomycetaceae</taxon>
        <taxon>Hyphopichia</taxon>
    </lineage>
</organism>
<dbReference type="Proteomes" id="UP000095085">
    <property type="component" value="Unassembled WGS sequence"/>
</dbReference>
<evidence type="ECO:0008006" key="6">
    <source>
        <dbReference type="Google" id="ProtNLM"/>
    </source>
</evidence>
<dbReference type="Pfam" id="PF04425">
    <property type="entry name" value="Bul1_N"/>
    <property type="match status" value="1"/>
</dbReference>
<dbReference type="GeneID" id="30994196"/>
<dbReference type="RefSeq" id="XP_020076981.1">
    <property type="nucleotide sequence ID" value="XM_020219646.1"/>
</dbReference>
<dbReference type="Pfam" id="PF04426">
    <property type="entry name" value="Bul1_C"/>
    <property type="match status" value="1"/>
</dbReference>
<evidence type="ECO:0000259" key="3">
    <source>
        <dbReference type="Pfam" id="PF04426"/>
    </source>
</evidence>